<name>A0A8S5LFD1_9CAUD</name>
<evidence type="ECO:0000313" key="1">
    <source>
        <dbReference type="EMBL" id="DAD68765.1"/>
    </source>
</evidence>
<dbReference type="EMBL" id="BK014708">
    <property type="protein sequence ID" value="DAD68765.1"/>
    <property type="molecule type" value="Genomic_DNA"/>
</dbReference>
<proteinExistence type="predicted"/>
<organism evidence="1">
    <name type="scientific">Myoviridae sp. ctT1Q6</name>
    <dbReference type="NCBI Taxonomy" id="2823546"/>
    <lineage>
        <taxon>Viruses</taxon>
        <taxon>Duplodnaviria</taxon>
        <taxon>Heunggongvirae</taxon>
        <taxon>Uroviricota</taxon>
        <taxon>Caudoviricetes</taxon>
    </lineage>
</organism>
<sequence length="44" mass="4829">MKSSDGLFAIGYTAFRTAISSQILSCSHQFISAVEKLNYKISTI</sequence>
<protein>
    <submittedName>
        <fullName evidence="1">Uncharacterized protein</fullName>
    </submittedName>
</protein>
<reference evidence="1" key="1">
    <citation type="journal article" date="2021" name="Proc. Natl. Acad. Sci. U.S.A.">
        <title>A Catalog of Tens of Thousands of Viruses from Human Metagenomes Reveals Hidden Associations with Chronic Diseases.</title>
        <authorList>
            <person name="Tisza M.J."/>
            <person name="Buck C.B."/>
        </authorList>
    </citation>
    <scope>NUCLEOTIDE SEQUENCE</scope>
    <source>
        <strain evidence="1">CtT1Q6</strain>
    </source>
</reference>
<accession>A0A8S5LFD1</accession>